<evidence type="ECO:0000313" key="2">
    <source>
        <dbReference type="Proteomes" id="UP001239111"/>
    </source>
</evidence>
<organism evidence="1 2">
    <name type="scientific">Eretmocerus hayati</name>
    <dbReference type="NCBI Taxonomy" id="131215"/>
    <lineage>
        <taxon>Eukaryota</taxon>
        <taxon>Metazoa</taxon>
        <taxon>Ecdysozoa</taxon>
        <taxon>Arthropoda</taxon>
        <taxon>Hexapoda</taxon>
        <taxon>Insecta</taxon>
        <taxon>Pterygota</taxon>
        <taxon>Neoptera</taxon>
        <taxon>Endopterygota</taxon>
        <taxon>Hymenoptera</taxon>
        <taxon>Apocrita</taxon>
        <taxon>Proctotrupomorpha</taxon>
        <taxon>Chalcidoidea</taxon>
        <taxon>Aphelinidae</taxon>
        <taxon>Aphelininae</taxon>
        <taxon>Eretmocerus</taxon>
    </lineage>
</organism>
<name>A0ACC2PDS5_9HYME</name>
<sequence length="284" mass="30918">MSGSPIATGVRSLSTEEAVAARNYRRSSLAATLQAGLMNHLTVGHPDAFDSARRRLSNVGDAVSRKISKTIGWRSLSVSVELTVSQGTSLCAQYMRSRLKRAGIFHRKLGFRRMRSAKLLSGANLRQHAEVCPELAAVGAELEKMHPKLFERIGRQIGCGHDLFSSEQRIADALADVAREMLRSGECSWAKVIALYAVAGGMAVDCVRQGKPELLPAIQKAMGLVLEDDLAAWIQANGGWSALAVRYRPEQKQVDWQTNTVVLFIAITTAIIAIVSIAIRVILL</sequence>
<protein>
    <submittedName>
        <fullName evidence="1">Uncharacterized protein</fullName>
    </submittedName>
</protein>
<dbReference type="Proteomes" id="UP001239111">
    <property type="component" value="Chromosome 2"/>
</dbReference>
<reference evidence="1" key="1">
    <citation type="submission" date="2023-04" db="EMBL/GenBank/DDBJ databases">
        <title>A chromosome-level genome assembly of the parasitoid wasp Eretmocerus hayati.</title>
        <authorList>
            <person name="Zhong Y."/>
            <person name="Liu S."/>
            <person name="Liu Y."/>
        </authorList>
    </citation>
    <scope>NUCLEOTIDE SEQUENCE</scope>
    <source>
        <strain evidence="1">ZJU_SS_LIU_2023</strain>
    </source>
</reference>
<keyword evidence="2" id="KW-1185">Reference proteome</keyword>
<comment type="caution">
    <text evidence="1">The sequence shown here is derived from an EMBL/GenBank/DDBJ whole genome shotgun (WGS) entry which is preliminary data.</text>
</comment>
<gene>
    <name evidence="1" type="ORF">QAD02_016394</name>
</gene>
<accession>A0ACC2PDS5</accession>
<proteinExistence type="predicted"/>
<dbReference type="EMBL" id="CM056742">
    <property type="protein sequence ID" value="KAJ8680607.1"/>
    <property type="molecule type" value="Genomic_DNA"/>
</dbReference>
<evidence type="ECO:0000313" key="1">
    <source>
        <dbReference type="EMBL" id="KAJ8680607.1"/>
    </source>
</evidence>